<dbReference type="Pfam" id="PF13783">
    <property type="entry name" value="DUF4177"/>
    <property type="match status" value="1"/>
</dbReference>
<name>A0A402CQ43_9BACT</name>
<evidence type="ECO:0000313" key="2">
    <source>
        <dbReference type="Proteomes" id="UP000287394"/>
    </source>
</evidence>
<protein>
    <submittedName>
        <fullName evidence="1">Uncharacterized protein</fullName>
    </submittedName>
</protein>
<evidence type="ECO:0000313" key="1">
    <source>
        <dbReference type="EMBL" id="BDI32707.1"/>
    </source>
</evidence>
<accession>A0A402CQ43</accession>
<proteinExistence type="predicted"/>
<sequence length="69" mass="7697">MADVFEYKIVVSEEDDETDEQTLNTHGADGWELVNAVADVRATEDGGEGDDDVDDSVPVTVFYFKRRRG</sequence>
<reference evidence="1 2" key="1">
    <citation type="journal article" date="2019" name="Int. J. Syst. Evol. Microbiol.">
        <title>Capsulimonas corticalis gen. nov., sp. nov., an aerobic capsulated bacterium, of a novel bacterial order, Capsulimonadales ord. nov., of the class Armatimonadia of the phylum Armatimonadetes.</title>
        <authorList>
            <person name="Li J."/>
            <person name="Kudo C."/>
            <person name="Tonouchi A."/>
        </authorList>
    </citation>
    <scope>NUCLEOTIDE SEQUENCE [LARGE SCALE GENOMIC DNA]</scope>
    <source>
        <strain evidence="1 2">AX-7</strain>
    </source>
</reference>
<organism evidence="1 2">
    <name type="scientific">Capsulimonas corticalis</name>
    <dbReference type="NCBI Taxonomy" id="2219043"/>
    <lineage>
        <taxon>Bacteria</taxon>
        <taxon>Bacillati</taxon>
        <taxon>Armatimonadota</taxon>
        <taxon>Armatimonadia</taxon>
        <taxon>Capsulimonadales</taxon>
        <taxon>Capsulimonadaceae</taxon>
        <taxon>Capsulimonas</taxon>
    </lineage>
</organism>
<dbReference type="InterPro" id="IPR025234">
    <property type="entry name" value="YjzH-like"/>
</dbReference>
<dbReference type="AlphaFoldDB" id="A0A402CQ43"/>
<gene>
    <name evidence="1" type="ORF">CCAX7_47580</name>
</gene>
<dbReference type="Proteomes" id="UP000287394">
    <property type="component" value="Chromosome"/>
</dbReference>
<dbReference type="OrthoDB" id="9799495at2"/>
<dbReference type="RefSeq" id="WP_119319589.1">
    <property type="nucleotide sequence ID" value="NZ_AP025739.1"/>
</dbReference>
<keyword evidence="2" id="KW-1185">Reference proteome</keyword>
<dbReference type="EMBL" id="AP025739">
    <property type="protein sequence ID" value="BDI32707.1"/>
    <property type="molecule type" value="Genomic_DNA"/>
</dbReference>
<dbReference type="KEGG" id="ccot:CCAX7_47580"/>